<proteinExistence type="predicted"/>
<evidence type="ECO:0000256" key="2">
    <source>
        <dbReference type="ARBA" id="ARBA00022679"/>
    </source>
</evidence>
<dbReference type="PANTHER" id="PTHR43464">
    <property type="entry name" value="METHYLTRANSFERASE"/>
    <property type="match status" value="1"/>
</dbReference>
<sequence length="242" mass="26637">MDYDISAYGDQRPDYDSMGWALRHDEEEASAFLADLAPGGRALELGVGTGRVAFPLARRGLTVVGIEGSRSMAEQLERKISDVTVEVLIGDFADVQAEGAFDLVYCISETFFLLPSQESQLRCLHNAAARLTKGGRVVVQAIVPDHDLFCSTQSTLTRQVNEQGAIIAARRHNRAEQRVDVQNIVFGSKDPAYYPMHYRYVWPSELDLMAKLAGLALASRTGGWRAEPYTASGGYVAVYEKN</sequence>
<dbReference type="Pfam" id="PF13649">
    <property type="entry name" value="Methyltransf_25"/>
    <property type="match status" value="1"/>
</dbReference>
<organism evidence="5 6">
    <name type="scientific">Streptomyces broussonetiae</name>
    <dbReference type="NCBI Taxonomy" id="2686304"/>
    <lineage>
        <taxon>Bacteria</taxon>
        <taxon>Bacillati</taxon>
        <taxon>Actinomycetota</taxon>
        <taxon>Actinomycetes</taxon>
        <taxon>Kitasatosporales</taxon>
        <taxon>Streptomycetaceae</taxon>
        <taxon>Streptomyces</taxon>
    </lineage>
</organism>
<evidence type="ECO:0000259" key="4">
    <source>
        <dbReference type="Pfam" id="PF13649"/>
    </source>
</evidence>
<feature type="domain" description="Methyltransferase" evidence="4">
    <location>
        <begin position="43"/>
        <end position="135"/>
    </location>
</feature>
<dbReference type="Gene3D" id="3.40.50.150">
    <property type="entry name" value="Vaccinia Virus protein VP39"/>
    <property type="match status" value="1"/>
</dbReference>
<dbReference type="Proteomes" id="UP000436138">
    <property type="component" value="Chromosome"/>
</dbReference>
<keyword evidence="3" id="KW-0949">S-adenosyl-L-methionine</keyword>
<dbReference type="CDD" id="cd02440">
    <property type="entry name" value="AdoMet_MTases"/>
    <property type="match status" value="1"/>
</dbReference>
<evidence type="ECO:0000313" key="5">
    <source>
        <dbReference type="EMBL" id="QHA08377.1"/>
    </source>
</evidence>
<reference evidence="5 6" key="1">
    <citation type="submission" date="2019-12" db="EMBL/GenBank/DDBJ databases">
        <title>Streptomyces sp. strain T44 isolated from rhizosphere soil of Broussonetia papyrifera.</title>
        <authorList>
            <person name="Mo P."/>
        </authorList>
    </citation>
    <scope>NUCLEOTIDE SEQUENCE [LARGE SCALE GENOMIC DNA]</scope>
    <source>
        <strain evidence="5 6">T44</strain>
    </source>
</reference>
<name>A0A6I6NKH3_9ACTN</name>
<dbReference type="GO" id="GO:0032259">
    <property type="term" value="P:methylation"/>
    <property type="evidence" value="ECO:0007669"/>
    <property type="project" value="UniProtKB-KW"/>
</dbReference>
<keyword evidence="6" id="KW-1185">Reference proteome</keyword>
<dbReference type="EMBL" id="CP047020">
    <property type="protein sequence ID" value="QHA08377.1"/>
    <property type="molecule type" value="Genomic_DNA"/>
</dbReference>
<evidence type="ECO:0000256" key="3">
    <source>
        <dbReference type="ARBA" id="ARBA00022691"/>
    </source>
</evidence>
<dbReference type="GO" id="GO:0008168">
    <property type="term" value="F:methyltransferase activity"/>
    <property type="evidence" value="ECO:0007669"/>
    <property type="project" value="UniProtKB-KW"/>
</dbReference>
<dbReference type="SUPFAM" id="SSF53335">
    <property type="entry name" value="S-adenosyl-L-methionine-dependent methyltransferases"/>
    <property type="match status" value="1"/>
</dbReference>
<dbReference type="KEGG" id="sbro:GQF42_38525"/>
<keyword evidence="2 5" id="KW-0808">Transferase</keyword>
<dbReference type="RefSeq" id="WP_158927717.1">
    <property type="nucleotide sequence ID" value="NZ_CP047020.1"/>
</dbReference>
<dbReference type="InterPro" id="IPR029063">
    <property type="entry name" value="SAM-dependent_MTases_sf"/>
</dbReference>
<dbReference type="InterPro" id="IPR041698">
    <property type="entry name" value="Methyltransf_25"/>
</dbReference>
<evidence type="ECO:0000313" key="6">
    <source>
        <dbReference type="Proteomes" id="UP000436138"/>
    </source>
</evidence>
<protein>
    <submittedName>
        <fullName evidence="5">Methyltransferase domain-containing protein</fullName>
    </submittedName>
</protein>
<dbReference type="PANTHER" id="PTHR43464:SF19">
    <property type="entry name" value="UBIQUINONE BIOSYNTHESIS O-METHYLTRANSFERASE, MITOCHONDRIAL"/>
    <property type="match status" value="1"/>
</dbReference>
<evidence type="ECO:0000256" key="1">
    <source>
        <dbReference type="ARBA" id="ARBA00022603"/>
    </source>
</evidence>
<accession>A0A6I6NKH3</accession>
<gene>
    <name evidence="5" type="ORF">GQF42_38525</name>
</gene>
<keyword evidence="1 5" id="KW-0489">Methyltransferase</keyword>
<dbReference type="AlphaFoldDB" id="A0A6I6NKH3"/>